<reference evidence="1 2" key="2">
    <citation type="journal article" date="2009" name="PLoS ONE">
        <title>An integrated genetic and cytogenetic map of the cucumber genome.</title>
        <authorList>
            <person name="Ren Y."/>
            <person name="Zhang Z."/>
            <person name="Liu J."/>
            <person name="Staub J.E."/>
            <person name="Han Y."/>
            <person name="Cheng Z."/>
            <person name="Li X."/>
            <person name="Lu J."/>
            <person name="Miao H."/>
            <person name="Kang H."/>
            <person name="Xie B."/>
            <person name="Gu X."/>
            <person name="Wang X."/>
            <person name="Du Y."/>
            <person name="Jin W."/>
            <person name="Huang S."/>
        </authorList>
    </citation>
    <scope>NUCLEOTIDE SEQUENCE [LARGE SCALE GENOMIC DNA]</scope>
    <source>
        <strain evidence="2">cv. 9930</strain>
    </source>
</reference>
<dbReference type="EMBL" id="CM002924">
    <property type="protein sequence ID" value="KGN59449.1"/>
    <property type="molecule type" value="Genomic_DNA"/>
</dbReference>
<dbReference type="Proteomes" id="UP000029981">
    <property type="component" value="Chromosome 3"/>
</dbReference>
<name>A0A0A0LEW1_CUCSA</name>
<keyword evidence="2" id="KW-1185">Reference proteome</keyword>
<dbReference type="AlphaFoldDB" id="A0A0A0LEW1"/>
<accession>A0A0A0LEW1</accession>
<reference evidence="1 2" key="1">
    <citation type="journal article" date="2009" name="Nat. Genet.">
        <title>The genome of the cucumber, Cucumis sativus L.</title>
        <authorList>
            <person name="Huang S."/>
            <person name="Li R."/>
            <person name="Zhang Z."/>
            <person name="Li L."/>
            <person name="Gu X."/>
            <person name="Fan W."/>
            <person name="Lucas W.J."/>
            <person name="Wang X."/>
            <person name="Xie B."/>
            <person name="Ni P."/>
            <person name="Ren Y."/>
            <person name="Zhu H."/>
            <person name="Li J."/>
            <person name="Lin K."/>
            <person name="Jin W."/>
            <person name="Fei Z."/>
            <person name="Li G."/>
            <person name="Staub J."/>
            <person name="Kilian A."/>
            <person name="van der Vossen E.A."/>
            <person name="Wu Y."/>
            <person name="Guo J."/>
            <person name="He J."/>
            <person name="Jia Z."/>
            <person name="Ren Y."/>
            <person name="Tian G."/>
            <person name="Lu Y."/>
            <person name="Ruan J."/>
            <person name="Qian W."/>
            <person name="Wang M."/>
            <person name="Huang Q."/>
            <person name="Li B."/>
            <person name="Xuan Z."/>
            <person name="Cao J."/>
            <person name="Asan"/>
            <person name="Wu Z."/>
            <person name="Zhang J."/>
            <person name="Cai Q."/>
            <person name="Bai Y."/>
            <person name="Zhao B."/>
            <person name="Han Y."/>
            <person name="Li Y."/>
            <person name="Li X."/>
            <person name="Wang S."/>
            <person name="Shi Q."/>
            <person name="Liu S."/>
            <person name="Cho W.K."/>
            <person name="Kim J.Y."/>
            <person name="Xu Y."/>
            <person name="Heller-Uszynska K."/>
            <person name="Miao H."/>
            <person name="Cheng Z."/>
            <person name="Zhang S."/>
            <person name="Wu J."/>
            <person name="Yang Y."/>
            <person name="Kang H."/>
            <person name="Li M."/>
            <person name="Liang H."/>
            <person name="Ren X."/>
            <person name="Shi Z."/>
            <person name="Wen M."/>
            <person name="Jian M."/>
            <person name="Yang H."/>
            <person name="Zhang G."/>
            <person name="Yang Z."/>
            <person name="Chen R."/>
            <person name="Liu S."/>
            <person name="Li J."/>
            <person name="Ma L."/>
            <person name="Liu H."/>
            <person name="Zhou Y."/>
            <person name="Zhao J."/>
            <person name="Fang X."/>
            <person name="Li G."/>
            <person name="Fang L."/>
            <person name="Li Y."/>
            <person name="Liu D."/>
            <person name="Zheng H."/>
            <person name="Zhang Y."/>
            <person name="Qin N."/>
            <person name="Li Z."/>
            <person name="Yang G."/>
            <person name="Yang S."/>
            <person name="Bolund L."/>
            <person name="Kristiansen K."/>
            <person name="Zheng H."/>
            <person name="Li S."/>
            <person name="Zhang X."/>
            <person name="Yang H."/>
            <person name="Wang J."/>
            <person name="Sun R."/>
            <person name="Zhang B."/>
            <person name="Jiang S."/>
            <person name="Wang J."/>
            <person name="Du Y."/>
            <person name="Li S."/>
        </authorList>
    </citation>
    <scope>NUCLEOTIDE SEQUENCE [LARGE SCALE GENOMIC DNA]</scope>
    <source>
        <strain evidence="2">cv. 9930</strain>
    </source>
</reference>
<evidence type="ECO:0000313" key="2">
    <source>
        <dbReference type="Proteomes" id="UP000029981"/>
    </source>
</evidence>
<reference evidence="1 2" key="4">
    <citation type="journal article" date="2011" name="BMC Genomics">
        <title>RNA-Seq improves annotation of protein-coding genes in the cucumber genome.</title>
        <authorList>
            <person name="Li Z."/>
            <person name="Zhang Z."/>
            <person name="Yan P."/>
            <person name="Huang S."/>
            <person name="Fei Z."/>
            <person name="Lin K."/>
        </authorList>
    </citation>
    <scope>NUCLEOTIDE SEQUENCE [LARGE SCALE GENOMIC DNA]</scope>
    <source>
        <strain evidence="2">cv. 9930</strain>
    </source>
</reference>
<protein>
    <submittedName>
        <fullName evidence="1">Uncharacterized protein</fullName>
    </submittedName>
</protein>
<dbReference type="Gramene" id="KGN59449">
    <property type="protein sequence ID" value="KGN59449"/>
    <property type="gene ID" value="Csa_3G821035"/>
</dbReference>
<gene>
    <name evidence="1" type="ORF">Csa_3G821035</name>
</gene>
<reference evidence="1 2" key="3">
    <citation type="journal article" date="2010" name="BMC Genomics">
        <title>Transcriptome sequencing and comparative analysis of cucumber flowers with different sex types.</title>
        <authorList>
            <person name="Guo S."/>
            <person name="Zheng Y."/>
            <person name="Joung J.G."/>
            <person name="Liu S."/>
            <person name="Zhang Z."/>
            <person name="Crasta O.R."/>
            <person name="Sobral B.W."/>
            <person name="Xu Y."/>
            <person name="Huang S."/>
            <person name="Fei Z."/>
        </authorList>
    </citation>
    <scope>NUCLEOTIDE SEQUENCE [LARGE SCALE GENOMIC DNA]</scope>
    <source>
        <strain evidence="2">cv. 9930</strain>
    </source>
</reference>
<organism evidence="1 2">
    <name type="scientific">Cucumis sativus</name>
    <name type="common">Cucumber</name>
    <dbReference type="NCBI Taxonomy" id="3659"/>
    <lineage>
        <taxon>Eukaryota</taxon>
        <taxon>Viridiplantae</taxon>
        <taxon>Streptophyta</taxon>
        <taxon>Embryophyta</taxon>
        <taxon>Tracheophyta</taxon>
        <taxon>Spermatophyta</taxon>
        <taxon>Magnoliopsida</taxon>
        <taxon>eudicotyledons</taxon>
        <taxon>Gunneridae</taxon>
        <taxon>Pentapetalae</taxon>
        <taxon>rosids</taxon>
        <taxon>fabids</taxon>
        <taxon>Cucurbitales</taxon>
        <taxon>Cucurbitaceae</taxon>
        <taxon>Benincaseae</taxon>
        <taxon>Cucumis</taxon>
    </lineage>
</organism>
<evidence type="ECO:0000313" key="1">
    <source>
        <dbReference type="EMBL" id="KGN59449.1"/>
    </source>
</evidence>
<proteinExistence type="predicted"/>
<sequence length="66" mass="6458">MIGVVGFDGKVLRSHLRRGSGAMDGGAGGASGGVAAASSTTIARSSCACFDIGSSCFLCFLHFSAA</sequence>